<comment type="caution">
    <text evidence="2">The sequence shown here is derived from an EMBL/GenBank/DDBJ whole genome shotgun (WGS) entry which is preliminary data.</text>
</comment>
<evidence type="ECO:0000313" key="2">
    <source>
        <dbReference type="EMBL" id="KAF4481783.1"/>
    </source>
</evidence>
<feature type="compositionally biased region" description="Polar residues" evidence="1">
    <location>
        <begin position="53"/>
        <end position="67"/>
    </location>
</feature>
<dbReference type="EMBL" id="ANPB02000005">
    <property type="protein sequence ID" value="KAF4481783.1"/>
    <property type="molecule type" value="Genomic_DNA"/>
</dbReference>
<accession>A0A7J6IWV8</accession>
<dbReference type="OrthoDB" id="10272632at2759"/>
<evidence type="ECO:0000313" key="3">
    <source>
        <dbReference type="Proteomes" id="UP000011096"/>
    </source>
</evidence>
<dbReference type="GeneID" id="90980040"/>
<sequence length="98" mass="10712">MVTPIASFDQYESGNAKHIRFSLVGVLHTLKRGMNPLDNTIRLNPPSEISPRVCQSDSGSQAGSMSTPGRGPTGNKKGLRGQANGVHLEADRSRRWRR</sequence>
<gene>
    <name evidence="2" type="ORF">CGGC5_v009549</name>
</gene>
<dbReference type="AlphaFoldDB" id="A0A7J6IWV8"/>
<reference evidence="2 3" key="2">
    <citation type="submission" date="2020-04" db="EMBL/GenBank/DDBJ databases">
        <title>Genome sequencing and assembly of multiple isolates from the Colletotrichum gloeosporioides species complex.</title>
        <authorList>
            <person name="Gan P."/>
            <person name="Shirasu K."/>
        </authorList>
    </citation>
    <scope>NUCLEOTIDE SEQUENCE [LARGE SCALE GENOMIC DNA]</scope>
    <source>
        <strain evidence="2 3">Nara gc5</strain>
    </source>
</reference>
<organism evidence="2 3">
    <name type="scientific">Colletotrichum fructicola (strain Nara gc5)</name>
    <name type="common">Anthracnose fungus</name>
    <name type="synonym">Colletotrichum gloeosporioides (strain Nara gc5)</name>
    <dbReference type="NCBI Taxonomy" id="1213859"/>
    <lineage>
        <taxon>Eukaryota</taxon>
        <taxon>Fungi</taxon>
        <taxon>Dikarya</taxon>
        <taxon>Ascomycota</taxon>
        <taxon>Pezizomycotina</taxon>
        <taxon>Sordariomycetes</taxon>
        <taxon>Hypocreomycetidae</taxon>
        <taxon>Glomerellales</taxon>
        <taxon>Glomerellaceae</taxon>
        <taxon>Colletotrichum</taxon>
        <taxon>Colletotrichum gloeosporioides species complex</taxon>
    </lineage>
</organism>
<feature type="region of interest" description="Disordered" evidence="1">
    <location>
        <begin position="34"/>
        <end position="98"/>
    </location>
</feature>
<dbReference type="Proteomes" id="UP000011096">
    <property type="component" value="Unassembled WGS sequence"/>
</dbReference>
<dbReference type="RefSeq" id="XP_066008329.1">
    <property type="nucleotide sequence ID" value="XM_066152187.1"/>
</dbReference>
<dbReference type="InParanoid" id="A0A7J6IWV8"/>
<protein>
    <submittedName>
        <fullName evidence="2">Uncharacterized protein</fullName>
    </submittedName>
</protein>
<proteinExistence type="predicted"/>
<name>A0A7J6IWV8_COLFN</name>
<feature type="compositionally biased region" description="Basic and acidic residues" evidence="1">
    <location>
        <begin position="88"/>
        <end position="98"/>
    </location>
</feature>
<evidence type="ECO:0000256" key="1">
    <source>
        <dbReference type="SAM" id="MobiDB-lite"/>
    </source>
</evidence>
<reference evidence="2 3" key="1">
    <citation type="submission" date="2012-08" db="EMBL/GenBank/DDBJ databases">
        <authorList>
            <person name="Gan P.H.P."/>
            <person name="Ikeda K."/>
            <person name="Irieda H."/>
            <person name="Narusaka M."/>
            <person name="O'Connell R.J."/>
            <person name="Narusaka Y."/>
            <person name="Takano Y."/>
            <person name="Kubo Y."/>
            <person name="Shirasu K."/>
        </authorList>
    </citation>
    <scope>NUCLEOTIDE SEQUENCE [LARGE SCALE GENOMIC DNA]</scope>
    <source>
        <strain evidence="2 3">Nara gc5</strain>
    </source>
</reference>
<keyword evidence="3" id="KW-1185">Reference proteome</keyword>